<feature type="chain" id="PRO_5046412621" description="DUF4179 domain-containing protein" evidence="1">
    <location>
        <begin position="30"/>
        <end position="427"/>
    </location>
</feature>
<protein>
    <recommendedName>
        <fullName evidence="4">DUF4179 domain-containing protein</fullName>
    </recommendedName>
</protein>
<evidence type="ECO:0008006" key="4">
    <source>
        <dbReference type="Google" id="ProtNLM"/>
    </source>
</evidence>
<gene>
    <name evidence="2" type="ORF">psyc5s11_39150</name>
</gene>
<name>A0ABN6J296_9CLOT</name>
<dbReference type="EMBL" id="AP024849">
    <property type="protein sequence ID" value="BCZ47848.1"/>
    <property type="molecule type" value="Genomic_DNA"/>
</dbReference>
<keyword evidence="1" id="KW-0732">Signal</keyword>
<organism evidence="2 3">
    <name type="scientific">Clostridium gelidum</name>
    <dbReference type="NCBI Taxonomy" id="704125"/>
    <lineage>
        <taxon>Bacteria</taxon>
        <taxon>Bacillati</taxon>
        <taxon>Bacillota</taxon>
        <taxon>Clostridia</taxon>
        <taxon>Eubacteriales</taxon>
        <taxon>Clostridiaceae</taxon>
        <taxon>Clostridium</taxon>
    </lineage>
</organism>
<dbReference type="RefSeq" id="WP_224034160.1">
    <property type="nucleotide sequence ID" value="NZ_AP024849.1"/>
</dbReference>
<sequence length="427" mass="48601">MINKKINKLLSSILGIMLSFGIMEMRALADDSVEATSSYNTNVNLTENKSYIVNKDSSIEKNGLKITIDKIVATKHKLKATVIVENEKSFDESELNNAIAQLTYGDNKCDSEGVSYEHPDEKTLRITLERNTGDEELPEKGELRIDIVLPNYKVNVGLNAYVDFSQSFKNTIEKDISAKIPEFGITLNKLESNIMGTRIIYSQPARDYSKRVENDFSNLPYSAIILKVGDKMFKTISAGGYSSADKDRLEFGSYEAECATYEKVKDQKNISIIPMVCNMNWNDTRKIYDDNKKNGYNEKREANKETINNVSYIKSFDFSDGSKGEIYNIERKDNTIKVYCKGTSDKESLLMASNMFMYYNLGDDKLGYNNIYDSRSNMSFYKDSKDAIGYIVEFNNVDKDKTVELDFEGMIKQIDKFKVGDEIQISK</sequence>
<reference evidence="3" key="1">
    <citation type="submission" date="2021-07" db="EMBL/GenBank/DDBJ databases">
        <title>Complete genome sequencing of a Clostridium isolate.</title>
        <authorList>
            <person name="Ueki A."/>
            <person name="Tonouchi A."/>
        </authorList>
    </citation>
    <scope>NUCLEOTIDE SEQUENCE [LARGE SCALE GENOMIC DNA]</scope>
    <source>
        <strain evidence="3">C5S11</strain>
    </source>
</reference>
<evidence type="ECO:0000256" key="1">
    <source>
        <dbReference type="SAM" id="SignalP"/>
    </source>
</evidence>
<dbReference type="Proteomes" id="UP000824633">
    <property type="component" value="Chromosome"/>
</dbReference>
<keyword evidence="3" id="KW-1185">Reference proteome</keyword>
<evidence type="ECO:0000313" key="2">
    <source>
        <dbReference type="EMBL" id="BCZ47848.1"/>
    </source>
</evidence>
<evidence type="ECO:0000313" key="3">
    <source>
        <dbReference type="Proteomes" id="UP000824633"/>
    </source>
</evidence>
<proteinExistence type="predicted"/>
<dbReference type="Gene3D" id="2.60.40.1630">
    <property type="entry name" value="bacillus anthracis domain"/>
    <property type="match status" value="1"/>
</dbReference>
<accession>A0ABN6J296</accession>
<feature type="signal peptide" evidence="1">
    <location>
        <begin position="1"/>
        <end position="29"/>
    </location>
</feature>